<reference evidence="1" key="1">
    <citation type="journal article" date="2021" name="Proc. Natl. Acad. Sci. U.S.A.">
        <title>A Catalog of Tens of Thousands of Viruses from Human Metagenomes Reveals Hidden Associations with Chronic Diseases.</title>
        <authorList>
            <person name="Tisza M.J."/>
            <person name="Buck C.B."/>
        </authorList>
    </citation>
    <scope>NUCLEOTIDE SEQUENCE</scope>
    <source>
        <strain evidence="1">CtUS21</strain>
    </source>
</reference>
<proteinExistence type="predicted"/>
<organism evidence="1">
    <name type="scientific">Podoviridae sp. ctUS21</name>
    <dbReference type="NCBI Taxonomy" id="2826557"/>
    <lineage>
        <taxon>Viruses</taxon>
        <taxon>Duplodnaviria</taxon>
        <taxon>Heunggongvirae</taxon>
        <taxon>Uroviricota</taxon>
        <taxon>Caudoviricetes</taxon>
    </lineage>
</organism>
<sequence length="557" mass="62566">MNLLYRDFKGMVPRYDRHLIGGEYAELALDVNLWHGTLKPFRETKLCHSIKKLTKSVFYDGCCWKEFDKCVDFTRLNTSCQRQVVTGLFDYPATACSDECEPKWIRLGVPTPMSAPNVEVMTDLKQPSCGASNFIDGIDYDRTARTYVYTYVNSCCDEGAPSLPSEVVDIDDGGTAILSGFETPPPEYGVEKIRIYRLVSGFDAEAINLESVMIGEKSDVSEFFLVAEIPVNDSTYLDSKRDYELGSVLETKDYLPPPKELEGVITVGGTQLAGFYGKRIRFSLPHYPHVWEDADELTVHDNIKALVEFENNVIVLTCGAVYLVEPIADCKTVGCRQVHKTLENYPLLSCCGGHGYTKTPKGVVFVTAEGLILTDGKSAQNITSPYFAQDDWRALHPDRMSVAYHRDGVYFFSDVAAYCLQFNISLADWQHSKLVQLSDRPLYAFSADEELYLVYKDGVYRWNVGDKLRPYVWRGKVEVSPTQVNFAGAKVSRYNGGDVKFKLTGDGIPIKGYSPLKTEKFRLPSGRRDVEFQVELTGTAEVYQVEVSTSYHELGTV</sequence>
<dbReference type="EMBL" id="BK014959">
    <property type="protein sequence ID" value="DAD84398.1"/>
    <property type="molecule type" value="Genomic_DNA"/>
</dbReference>
<accession>A0A8S5MQ28</accession>
<evidence type="ECO:0000313" key="1">
    <source>
        <dbReference type="EMBL" id="DAD84398.1"/>
    </source>
</evidence>
<name>A0A8S5MQ28_9CAUD</name>
<protein>
    <submittedName>
        <fullName evidence="1">Uncharacterized protein</fullName>
    </submittedName>
</protein>